<feature type="transmembrane region" description="Helical" evidence="8">
    <location>
        <begin position="417"/>
        <end position="436"/>
    </location>
</feature>
<protein>
    <recommendedName>
        <fullName evidence="9">ArnT-like N-terminal domain-containing protein</fullName>
    </recommendedName>
</protein>
<keyword evidence="11" id="KW-1185">Reference proteome</keyword>
<dbReference type="PANTHER" id="PTHR33908">
    <property type="entry name" value="MANNOSYLTRANSFERASE YKCB-RELATED"/>
    <property type="match status" value="1"/>
</dbReference>
<dbReference type="GO" id="GO:0000030">
    <property type="term" value="F:mannosyltransferase activity"/>
    <property type="evidence" value="ECO:0007669"/>
    <property type="project" value="InterPro"/>
</dbReference>
<name>A0A220VGM2_9GAMM</name>
<evidence type="ECO:0000256" key="8">
    <source>
        <dbReference type="SAM" id="Phobius"/>
    </source>
</evidence>
<keyword evidence="5 8" id="KW-0812">Transmembrane</keyword>
<feature type="transmembrane region" description="Helical" evidence="8">
    <location>
        <begin position="89"/>
        <end position="110"/>
    </location>
</feature>
<feature type="transmembrane region" description="Helical" evidence="8">
    <location>
        <begin position="383"/>
        <end position="408"/>
    </location>
</feature>
<dbReference type="RefSeq" id="WP_089074466.1">
    <property type="nucleotide sequence ID" value="NZ_CBCSAM010000008.1"/>
</dbReference>
<keyword evidence="4" id="KW-0808">Transferase</keyword>
<evidence type="ECO:0000256" key="1">
    <source>
        <dbReference type="ARBA" id="ARBA00004651"/>
    </source>
</evidence>
<organism evidence="10 11">
    <name type="scientific">Paraphotobacterium marinum</name>
    <dbReference type="NCBI Taxonomy" id="1755811"/>
    <lineage>
        <taxon>Bacteria</taxon>
        <taxon>Pseudomonadati</taxon>
        <taxon>Pseudomonadota</taxon>
        <taxon>Gammaproteobacteria</taxon>
        <taxon>Vibrionales</taxon>
        <taxon>Vibrionaceae</taxon>
        <taxon>Paraphotobacterium</taxon>
    </lineage>
</organism>
<dbReference type="InterPro" id="IPR050297">
    <property type="entry name" value="LipidA_mod_glycosyltrf_83"/>
</dbReference>
<dbReference type="GO" id="GO:0016763">
    <property type="term" value="F:pentosyltransferase activity"/>
    <property type="evidence" value="ECO:0007669"/>
    <property type="project" value="TreeGrafter"/>
</dbReference>
<feature type="domain" description="ArnT-like N-terminal" evidence="9">
    <location>
        <begin position="21"/>
        <end position="244"/>
    </location>
</feature>
<dbReference type="PANTHER" id="PTHR33908:SF3">
    <property type="entry name" value="UNDECAPRENYL PHOSPHATE-ALPHA-4-AMINO-4-DEOXY-L-ARABINOSE ARABINOSYL TRANSFERASE"/>
    <property type="match status" value="1"/>
</dbReference>
<dbReference type="InterPro" id="IPR003342">
    <property type="entry name" value="ArnT-like_N"/>
</dbReference>
<feature type="transmembrane region" description="Helical" evidence="8">
    <location>
        <begin position="264"/>
        <end position="284"/>
    </location>
</feature>
<dbReference type="KEGG" id="pmai:CF386_10920"/>
<reference evidence="10 11" key="1">
    <citation type="journal article" date="2016" name="Int. J. Syst. Evol. Microbiol.">
        <title>Paraphotobacterium marinum gen. nov., sp. nov., a member of the family Vibrionaceae, isolated from surface seawater.</title>
        <authorList>
            <person name="Huang Z."/>
            <person name="Dong C."/>
            <person name="Shao Z."/>
        </authorList>
    </citation>
    <scope>NUCLEOTIDE SEQUENCE [LARGE SCALE GENOMIC DNA]</scope>
    <source>
        <strain evidence="10 11">NSCS20N07D</strain>
    </source>
</reference>
<keyword evidence="2" id="KW-1003">Cell membrane</keyword>
<dbReference type="GO" id="GO:0010041">
    <property type="term" value="P:response to iron(III) ion"/>
    <property type="evidence" value="ECO:0007669"/>
    <property type="project" value="TreeGrafter"/>
</dbReference>
<evidence type="ECO:0000256" key="5">
    <source>
        <dbReference type="ARBA" id="ARBA00022692"/>
    </source>
</evidence>
<keyword evidence="7 8" id="KW-0472">Membrane</keyword>
<feature type="transmembrane region" description="Helical" evidence="8">
    <location>
        <begin position="215"/>
        <end position="233"/>
    </location>
</feature>
<evidence type="ECO:0000256" key="3">
    <source>
        <dbReference type="ARBA" id="ARBA00022676"/>
    </source>
</evidence>
<dbReference type="GO" id="GO:0006493">
    <property type="term" value="P:protein O-linked glycosylation"/>
    <property type="evidence" value="ECO:0007669"/>
    <property type="project" value="InterPro"/>
</dbReference>
<dbReference type="AlphaFoldDB" id="A0A220VGM2"/>
<evidence type="ECO:0000259" key="9">
    <source>
        <dbReference type="Pfam" id="PF02366"/>
    </source>
</evidence>
<dbReference type="GO" id="GO:0005886">
    <property type="term" value="C:plasma membrane"/>
    <property type="evidence" value="ECO:0007669"/>
    <property type="project" value="UniProtKB-SubCell"/>
</dbReference>
<gene>
    <name evidence="10" type="ORF">CF386_10920</name>
</gene>
<feature type="transmembrane region" description="Helical" evidence="8">
    <location>
        <begin position="142"/>
        <end position="163"/>
    </location>
</feature>
<feature type="transmembrane region" description="Helical" evidence="8">
    <location>
        <begin position="357"/>
        <end position="377"/>
    </location>
</feature>
<evidence type="ECO:0000313" key="10">
    <source>
        <dbReference type="EMBL" id="ASK79558.1"/>
    </source>
</evidence>
<keyword evidence="3" id="KW-0328">Glycosyltransferase</keyword>
<evidence type="ECO:0000256" key="2">
    <source>
        <dbReference type="ARBA" id="ARBA00022475"/>
    </source>
</evidence>
<keyword evidence="6 8" id="KW-1133">Transmembrane helix</keyword>
<dbReference type="Proteomes" id="UP000242175">
    <property type="component" value="Chromosome small"/>
</dbReference>
<proteinExistence type="predicted"/>
<evidence type="ECO:0000313" key="11">
    <source>
        <dbReference type="Proteomes" id="UP000242175"/>
    </source>
</evidence>
<evidence type="ECO:0000256" key="6">
    <source>
        <dbReference type="ARBA" id="ARBA00022989"/>
    </source>
</evidence>
<sequence>MFNFLSSDKNKTWLDLLFLSLIFFIAILTYGIPALFSPDETRYAEIAREMIKTHEFIVPHLDGVIYFEKPPLIYWLTAVYLKLFGLNEWAARLVNPILSLSYIIFQYLLIKRIFNSRIIALLSSLLCLTSLLYLVMSRYLNLDIGVAIFINCSLLTFLASIYSQKKSKIWLTLSFIFSFLAVMTKGLIGLVFPMMVIGLWVIFTGRFFLLKNYRLYLGAILVLLVSSIWIFAVNSRYPDFFHYYVIVQQFLRFTTNEQHRSMNIIVYFVCVFAIFIPWLGFLPILVKNYFKNWFNTNLEEKFLIIWFLSIVAFFAFSHSVLIGYFLPLIAPVSILIAKKLKIDFQNNTISSANKIPLILAISFLILFAIAGVIVPLIPKFEYYQSTLISVFFSMSLILLPIIIFSILYLKRKKIRKLLCLIIFGMCIIVNCSWIGAEYLSSKTVKPLINIAQSIMKSNESTIIAGYHDYFYGASFYLHRKLWIIDNPGELEITGKMRNSGAKYTLKTETQLWDAWHSPQKVLMFMRKKDYDSLLNQNKHKLILVKATSKMVLVTNK</sequence>
<dbReference type="Pfam" id="PF02366">
    <property type="entry name" value="PMT"/>
    <property type="match status" value="1"/>
</dbReference>
<feature type="transmembrane region" description="Helical" evidence="8">
    <location>
        <begin position="175"/>
        <end position="203"/>
    </location>
</feature>
<feature type="transmembrane region" description="Helical" evidence="8">
    <location>
        <begin position="12"/>
        <end position="32"/>
    </location>
</feature>
<dbReference type="OrthoDB" id="9775035at2"/>
<dbReference type="EMBL" id="CP022356">
    <property type="protein sequence ID" value="ASK79558.1"/>
    <property type="molecule type" value="Genomic_DNA"/>
</dbReference>
<evidence type="ECO:0000256" key="7">
    <source>
        <dbReference type="ARBA" id="ARBA00023136"/>
    </source>
</evidence>
<dbReference type="GO" id="GO:0009103">
    <property type="term" value="P:lipopolysaccharide biosynthetic process"/>
    <property type="evidence" value="ECO:0007669"/>
    <property type="project" value="UniProtKB-ARBA"/>
</dbReference>
<comment type="subcellular location">
    <subcellularLocation>
        <location evidence="1">Cell membrane</location>
        <topology evidence="1">Multi-pass membrane protein</topology>
    </subcellularLocation>
</comment>
<evidence type="ECO:0000256" key="4">
    <source>
        <dbReference type="ARBA" id="ARBA00022679"/>
    </source>
</evidence>
<feature type="transmembrane region" description="Helical" evidence="8">
    <location>
        <begin position="117"/>
        <end position="136"/>
    </location>
</feature>
<accession>A0A220VGM2</accession>
<feature type="transmembrane region" description="Helical" evidence="8">
    <location>
        <begin position="304"/>
        <end position="337"/>
    </location>
</feature>